<proteinExistence type="predicted"/>
<feature type="region of interest" description="Disordered" evidence="1">
    <location>
        <begin position="206"/>
        <end position="250"/>
    </location>
</feature>
<feature type="region of interest" description="Disordered" evidence="1">
    <location>
        <begin position="407"/>
        <end position="436"/>
    </location>
</feature>
<dbReference type="InterPro" id="IPR038765">
    <property type="entry name" value="Papain-like_cys_pep_sf"/>
</dbReference>
<protein>
    <recommendedName>
        <fullName evidence="3">Ubiquitin-like protease family profile domain-containing protein</fullName>
    </recommendedName>
</protein>
<dbReference type="AlphaFoldDB" id="A0A2N9H3J7"/>
<feature type="compositionally biased region" description="Basic and acidic residues" evidence="1">
    <location>
        <begin position="605"/>
        <end position="615"/>
    </location>
</feature>
<feature type="compositionally biased region" description="Low complexity" evidence="1">
    <location>
        <begin position="407"/>
        <end position="416"/>
    </location>
</feature>
<dbReference type="EMBL" id="OIVN01003144">
    <property type="protein sequence ID" value="SPD09097.1"/>
    <property type="molecule type" value="Genomic_DNA"/>
</dbReference>
<accession>A0A2N9H3J7</accession>
<sequence length="1109" mass="126593">MVIETRGGAQIRVLNENVQGIQQQLDEHSNQFGLINVKLDRMESNFSEFKATLSGFQAIMEERLPKPAEPNHQAQAGQNVNQASSSIRVQPSFGEQLPTTPPSTHRLPIGAEERNGMPMRPPNQDIRLQPNQTRVGVQMGEGMENGQNRSILGDFGDPIEERRNVGNNARQQGQQAQLEPILGDFGDPIEERRNVGNNARFMPPFQGHFDAPYEEPRLGRRQGRQQGQQGQQAQFEPHAAPPRHGLHFGDPREDQWGLNDQDEAWFDPRGGRPARERTRQYQGAHHSDPYWQEQDGPPWNQGRARDPRPMKLDFPRGAETRNVIPMKAPNHGVHFNPNQPQFSMPYDDPFEPRPKWLNGGVVLNPIVESLCGLGNARPPPYFEGQGGLYGEEYWREKRFPRQQQQFHTFGQQAQPQRHASQAREPRNAPWPQGDVVEPWYDHGGEQRQLVAAQLDPKVAVQFDPKVAAQLNPKVAAQMDPKVADSKPISAKPTMMVQKLTPKQMLERRRKGLCYNCDESWTMWHTCKAMKLYLIEEVQEEEGAYVTSDEEEERVEWCEERRNTKEESINKDIQVPSRYWLIGRSPLMKKHLTKKQLEDSSSIRPQQDHNLEDKRRMGSIQNSAAKDTYASNLKRPPGSYILFTKNEIELMKYPGFGEGNFGLENQLSSFKKVILDELATCKRDILNEMRSLTNRIIGDMNENRARVESNFGLENQLSSFKNEVLDELATYELATCKSELLNEMQSEAQVERNPGLENQLSSFKNEVLDELATWKSDSLNEIRSLARKHIGDMNENEAQDDVELVNTEGKMASPSSIQGIMKIVGNVDPDVPNQPIDESDNETCRPPIVISDMEFTNNSSKDTFVGPSHMWIDDLQLQAENKDVDMLELTFPSNVAAPTPKLAFTPPKVPLRKTRQRKPSQIVSSPFVVPKRKNKKKAGDLPNDLSWGSWNTEVFVNEFYPLTDSETVLCNYIFNKKLPESEVLSDMIYENADRNAFHSLLPEQWISSVIECLDKFLTFVENDKYTNKIVDFPFISSSTNHTQKNGYDCGLYVIKRIYLNHIKDNLSFEDERSKNMRYKLAVELVIDKANKEKSTILKKANALNALSQDN</sequence>
<evidence type="ECO:0000256" key="1">
    <source>
        <dbReference type="SAM" id="MobiDB-lite"/>
    </source>
</evidence>
<feature type="compositionally biased region" description="Basic and acidic residues" evidence="1">
    <location>
        <begin position="269"/>
        <end position="279"/>
    </location>
</feature>
<feature type="region of interest" description="Disordered" evidence="1">
    <location>
        <begin position="92"/>
        <end position="127"/>
    </location>
</feature>
<reference evidence="2" key="1">
    <citation type="submission" date="2018-02" db="EMBL/GenBank/DDBJ databases">
        <authorList>
            <person name="Cohen D.B."/>
            <person name="Kent A.D."/>
        </authorList>
    </citation>
    <scope>NUCLEOTIDE SEQUENCE</scope>
</reference>
<dbReference type="Gene3D" id="3.40.395.10">
    <property type="entry name" value="Adenoviral Proteinase, Chain A"/>
    <property type="match status" value="1"/>
</dbReference>
<evidence type="ECO:0000313" key="2">
    <source>
        <dbReference type="EMBL" id="SPD09097.1"/>
    </source>
</evidence>
<evidence type="ECO:0008006" key="3">
    <source>
        <dbReference type="Google" id="ProtNLM"/>
    </source>
</evidence>
<feature type="region of interest" description="Disordered" evidence="1">
    <location>
        <begin position="592"/>
        <end position="619"/>
    </location>
</feature>
<feature type="compositionally biased region" description="Low complexity" evidence="1">
    <location>
        <begin position="224"/>
        <end position="234"/>
    </location>
</feature>
<organism evidence="2">
    <name type="scientific">Fagus sylvatica</name>
    <name type="common">Beechnut</name>
    <dbReference type="NCBI Taxonomy" id="28930"/>
    <lineage>
        <taxon>Eukaryota</taxon>
        <taxon>Viridiplantae</taxon>
        <taxon>Streptophyta</taxon>
        <taxon>Embryophyta</taxon>
        <taxon>Tracheophyta</taxon>
        <taxon>Spermatophyta</taxon>
        <taxon>Magnoliopsida</taxon>
        <taxon>eudicotyledons</taxon>
        <taxon>Gunneridae</taxon>
        <taxon>Pentapetalae</taxon>
        <taxon>rosids</taxon>
        <taxon>fabids</taxon>
        <taxon>Fagales</taxon>
        <taxon>Fagaceae</taxon>
        <taxon>Fagus</taxon>
    </lineage>
</organism>
<gene>
    <name evidence="2" type="ORF">FSB_LOCUS36979</name>
</gene>
<name>A0A2N9H3J7_FAGSY</name>
<dbReference type="SUPFAM" id="SSF54001">
    <property type="entry name" value="Cysteine proteinases"/>
    <property type="match status" value="1"/>
</dbReference>
<feature type="region of interest" description="Disordered" evidence="1">
    <location>
        <begin position="262"/>
        <end position="298"/>
    </location>
</feature>